<evidence type="ECO:0000256" key="2">
    <source>
        <dbReference type="ARBA" id="ARBA00022801"/>
    </source>
</evidence>
<reference evidence="8 9" key="1">
    <citation type="journal article" date="2016" name="Front. Microbiol.">
        <title>Genome and transcriptome sequences reveal the specific parasitism of the nematophagous Purpureocillium lilacinum 36-1.</title>
        <authorList>
            <person name="Xie J."/>
            <person name="Li S."/>
            <person name="Mo C."/>
            <person name="Xiao X."/>
            <person name="Peng D."/>
            <person name="Wang G."/>
            <person name="Xiao Y."/>
        </authorList>
    </citation>
    <scope>NUCLEOTIDE SEQUENCE [LARGE SCALE GENOMIC DNA]</scope>
    <source>
        <strain evidence="8 9">36-1</strain>
    </source>
</reference>
<dbReference type="InterPro" id="IPR006710">
    <property type="entry name" value="Glyco_hydro_43"/>
</dbReference>
<comment type="similarity">
    <text evidence="1 5">Belongs to the glycosyl hydrolase 43 family.</text>
</comment>
<gene>
    <name evidence="8" type="ORF">PCL_09572</name>
</gene>
<comment type="caution">
    <text evidence="8">The sequence shown here is derived from an EMBL/GenBank/DDBJ whole genome shotgun (WGS) entry which is preliminary data.</text>
</comment>
<keyword evidence="2 5" id="KW-0378">Hydrolase</keyword>
<dbReference type="InterPro" id="IPR008979">
    <property type="entry name" value="Galactose-bd-like_sf"/>
</dbReference>
<dbReference type="GO" id="GO:0005975">
    <property type="term" value="P:carbohydrate metabolic process"/>
    <property type="evidence" value="ECO:0007669"/>
    <property type="project" value="InterPro"/>
</dbReference>
<dbReference type="Pfam" id="PF04616">
    <property type="entry name" value="Glyco_hydro_43"/>
    <property type="match status" value="1"/>
</dbReference>
<evidence type="ECO:0000313" key="8">
    <source>
        <dbReference type="EMBL" id="PWI64523.1"/>
    </source>
</evidence>
<feature type="site" description="Important for catalytic activity, responsible for pKa modulation of the active site Glu and correct orientation of both the proton donor and substrate" evidence="4">
    <location>
        <position position="158"/>
    </location>
</feature>
<dbReference type="SUPFAM" id="SSF75005">
    <property type="entry name" value="Arabinanase/levansucrase/invertase"/>
    <property type="match status" value="1"/>
</dbReference>
<evidence type="ECO:0000256" key="6">
    <source>
        <dbReference type="SAM" id="SignalP"/>
    </source>
</evidence>
<feature type="domain" description="CBM6" evidence="7">
    <location>
        <begin position="325"/>
        <end position="450"/>
    </location>
</feature>
<accession>A0A2U3DQI7</accession>
<evidence type="ECO:0000256" key="4">
    <source>
        <dbReference type="PIRSR" id="PIRSR606710-2"/>
    </source>
</evidence>
<dbReference type="PANTHER" id="PTHR22925">
    <property type="entry name" value="GLYCOSYL HYDROLASE 43 FAMILY MEMBER"/>
    <property type="match status" value="1"/>
</dbReference>
<feature type="signal peptide" evidence="6">
    <location>
        <begin position="1"/>
        <end position="19"/>
    </location>
</feature>
<keyword evidence="3 5" id="KW-0326">Glycosidase</keyword>
<dbReference type="SUPFAM" id="SSF49785">
    <property type="entry name" value="Galactose-binding domain-like"/>
    <property type="match status" value="1"/>
</dbReference>
<organism evidence="8 9">
    <name type="scientific">Purpureocillium lilacinum</name>
    <name type="common">Paecilomyces lilacinus</name>
    <dbReference type="NCBI Taxonomy" id="33203"/>
    <lineage>
        <taxon>Eukaryota</taxon>
        <taxon>Fungi</taxon>
        <taxon>Dikarya</taxon>
        <taxon>Ascomycota</taxon>
        <taxon>Pezizomycotina</taxon>
        <taxon>Sordariomycetes</taxon>
        <taxon>Hypocreomycetidae</taxon>
        <taxon>Hypocreales</taxon>
        <taxon>Ophiocordycipitaceae</taxon>
        <taxon>Purpureocillium</taxon>
    </lineage>
</organism>
<dbReference type="InterPro" id="IPR055240">
    <property type="entry name" value="CBM13-like"/>
</dbReference>
<protein>
    <recommendedName>
        <fullName evidence="7">CBM6 domain-containing protein</fullName>
    </recommendedName>
</protein>
<evidence type="ECO:0000259" key="7">
    <source>
        <dbReference type="PROSITE" id="PS51175"/>
    </source>
</evidence>
<dbReference type="PANTHER" id="PTHR22925:SF3">
    <property type="entry name" value="GLYCOSYL HYDROLASE FAMILY PROTEIN 43"/>
    <property type="match status" value="1"/>
</dbReference>
<dbReference type="EMBL" id="LCWV01000056">
    <property type="protein sequence ID" value="PWI64523.1"/>
    <property type="molecule type" value="Genomic_DNA"/>
</dbReference>
<dbReference type="Gene3D" id="2.60.120.260">
    <property type="entry name" value="Galactose-binding domain-like"/>
    <property type="match status" value="1"/>
</dbReference>
<dbReference type="CDD" id="cd18821">
    <property type="entry name" value="GH43_Pc3Gal43A-like"/>
    <property type="match status" value="1"/>
</dbReference>
<evidence type="ECO:0000256" key="3">
    <source>
        <dbReference type="ARBA" id="ARBA00023295"/>
    </source>
</evidence>
<keyword evidence="6" id="KW-0732">Signal</keyword>
<evidence type="ECO:0000313" key="9">
    <source>
        <dbReference type="Proteomes" id="UP000245956"/>
    </source>
</evidence>
<evidence type="ECO:0000256" key="1">
    <source>
        <dbReference type="ARBA" id="ARBA00009865"/>
    </source>
</evidence>
<dbReference type="InterPro" id="IPR023296">
    <property type="entry name" value="Glyco_hydro_beta-prop_sf"/>
</dbReference>
<evidence type="ECO:0000256" key="5">
    <source>
        <dbReference type="RuleBase" id="RU361187"/>
    </source>
</evidence>
<dbReference type="Gene3D" id="2.115.10.20">
    <property type="entry name" value="Glycosyl hydrolase domain, family 43"/>
    <property type="match status" value="1"/>
</dbReference>
<dbReference type="CDD" id="cd04081">
    <property type="entry name" value="CBM35_galactosidase-like"/>
    <property type="match status" value="1"/>
</dbReference>
<dbReference type="InterPro" id="IPR005084">
    <property type="entry name" value="CBM6"/>
</dbReference>
<dbReference type="PROSITE" id="PS51175">
    <property type="entry name" value="CBM6"/>
    <property type="match status" value="1"/>
</dbReference>
<dbReference type="Pfam" id="PF22704">
    <property type="entry name" value="CBM13-like"/>
    <property type="match status" value="1"/>
</dbReference>
<dbReference type="Proteomes" id="UP000245956">
    <property type="component" value="Unassembled WGS sequence"/>
</dbReference>
<dbReference type="AlphaFoldDB" id="A0A2U3DQI7"/>
<sequence>MAILSWVLIAGSVVRTAQAALDIIPGATWTATNTGKPVHAHGAGVIEVNGTFYLIGEDKTDGTLFQNVNCYSSKNLVEWTYEGALLSRTDENGDLGPNRIVERPKVLYNEKTAKYVMYFHADSTDYKDARVGVATSDTVCGKYSYHHGFRPLGFESRDMGLFKDDDGSGYLLTEDRSYGTRIMALSDDYLNVTEVTFGFGGYWAESPAMLKKDGHYYVFGSHLTGWDANDNTYSHATSLSGPWSAWTTFAPVGSKTFHSQVNYIQPLGPNNAIYMGDRWQGNDLASSIYIWLPLTFSGNNVTLEWHDSWRPDTSSGTWSVRAGVTSLEAEAATLGGGAVTIPCSECSGTQAAGYVGGCKRGTVTFEGVKSPSAGRKTITIKYGNGTWQPRFANVTVNGSSQTVAFSSTKQRWWEAGSASLHCDLNKGSNNIVISTHNGGWGPDVDRLLVPTD</sequence>
<name>A0A2U3DQI7_PURLI</name>
<dbReference type="GO" id="GO:0004553">
    <property type="term" value="F:hydrolase activity, hydrolyzing O-glycosyl compounds"/>
    <property type="evidence" value="ECO:0007669"/>
    <property type="project" value="InterPro"/>
</dbReference>
<feature type="chain" id="PRO_5015738327" description="CBM6 domain-containing protein" evidence="6">
    <location>
        <begin position="20"/>
        <end position="452"/>
    </location>
</feature>
<dbReference type="GO" id="GO:0030246">
    <property type="term" value="F:carbohydrate binding"/>
    <property type="evidence" value="ECO:0007669"/>
    <property type="project" value="InterPro"/>
</dbReference>
<proteinExistence type="inferred from homology"/>